<dbReference type="PANTHER" id="PTHR43742">
    <property type="entry name" value="TRIMETHYLAMINE-N-OXIDE REDUCTASE"/>
    <property type="match status" value="1"/>
</dbReference>
<evidence type="ECO:0000256" key="4">
    <source>
        <dbReference type="ARBA" id="ARBA00022723"/>
    </source>
</evidence>
<evidence type="ECO:0000256" key="6">
    <source>
        <dbReference type="ARBA" id="ARBA00023004"/>
    </source>
</evidence>
<dbReference type="Gene3D" id="3.40.228.10">
    <property type="entry name" value="Dimethylsulfoxide Reductase, domain 2"/>
    <property type="match status" value="1"/>
</dbReference>
<dbReference type="Pfam" id="PF04879">
    <property type="entry name" value="Molybdop_Fe4S4"/>
    <property type="match status" value="1"/>
</dbReference>
<protein>
    <submittedName>
        <fullName evidence="9">Molybdopterin oxidoreductase</fullName>
    </submittedName>
</protein>
<organism evidence="9 10">
    <name type="scientific">Syntrophobacter fumaroxidans (strain DSM 10017 / MPOB)</name>
    <dbReference type="NCBI Taxonomy" id="335543"/>
    <lineage>
        <taxon>Bacteria</taxon>
        <taxon>Pseudomonadati</taxon>
        <taxon>Thermodesulfobacteriota</taxon>
        <taxon>Syntrophobacteria</taxon>
        <taxon>Syntrophobacterales</taxon>
        <taxon>Syntrophobacteraceae</taxon>
        <taxon>Syntrophobacter</taxon>
    </lineage>
</organism>
<dbReference type="FunCoup" id="A0LGZ5">
    <property type="interactions" value="309"/>
</dbReference>
<dbReference type="CDD" id="cd02781">
    <property type="entry name" value="MopB_CT_Acetylene-hydratase"/>
    <property type="match status" value="1"/>
</dbReference>
<keyword evidence="4" id="KW-0479">Metal-binding</keyword>
<dbReference type="GO" id="GO:0051536">
    <property type="term" value="F:iron-sulfur cluster binding"/>
    <property type="evidence" value="ECO:0007669"/>
    <property type="project" value="UniProtKB-KW"/>
</dbReference>
<dbReference type="InterPro" id="IPR050612">
    <property type="entry name" value="Prok_Mopterin_Oxidored"/>
</dbReference>
<dbReference type="InterPro" id="IPR009010">
    <property type="entry name" value="Asp_de-COase-like_dom_sf"/>
</dbReference>
<gene>
    <name evidence="9" type="ordered locus">Sfum_1003</name>
</gene>
<dbReference type="Pfam" id="PF01568">
    <property type="entry name" value="Molydop_binding"/>
    <property type="match status" value="1"/>
</dbReference>
<dbReference type="Proteomes" id="UP000001784">
    <property type="component" value="Chromosome"/>
</dbReference>
<evidence type="ECO:0000256" key="7">
    <source>
        <dbReference type="ARBA" id="ARBA00023014"/>
    </source>
</evidence>
<accession>A0LGZ5</accession>
<dbReference type="InParanoid" id="A0LGZ5"/>
<sequence>MSEKWIKTHCARFDHGGCGLEVLVKDGKLVKIRADKTDAYSEGYCCPKGLAGIDRACHPARLRQPLLRRGPRGEGEWEAIPWERALDILVSEFRSAMAGGGPESVAFCQGAPRGLEFFILLRLANLLNCPNVGAAQHVCHMPREQMAAVTCGFFPVPDYDSPTRCVLLWGSDPQRTNEEGILGVRFQKALKQGAGLIVVDPLKSGPARTADLWLQIRPGTDDLLAVGLLHVIIEEGLFDRPFVERWTTGFAELRAAVRPFDPATVSLGTGIPAERITSAARLYAKSRPAMIHWGNAVEHSANTSQTCRSLVLLMALTGNLEAPGGNVKAEAPNVMRPAELICLKQFPGRIDKLPNRTWGLIPRLLTVPNWILFHSILDASPYAVQCLYVQATNPLISCSEADKVLQALLKLDFLAVADIFMTPTAAFADLVLPAATHLEYNDIGHYGLPHGLVFARPKAVDPPGDAWPDIRILNEWGKRMGFGSRFWDTEDRILEAVLEPSGLTYGAFAAKGLLSGPRTHYSYREKGFATPSGKVELHSSLLEQWGYSPVPTVGVHAGTDERFPFLLTSRKPRFFFHSAYRQIESLRERTPRPTVMIHPDTASRLGIAAGTPVRISTVSGSVTQFAELTRDIDPEVIFADFGWWFPERADEMFAWKESNLNQLTGAGGPTDPIMGTVQLRAIPCSIEKAESVPAMKSRTP</sequence>
<dbReference type="GO" id="GO:0046872">
    <property type="term" value="F:metal ion binding"/>
    <property type="evidence" value="ECO:0007669"/>
    <property type="project" value="UniProtKB-KW"/>
</dbReference>
<comment type="similarity">
    <text evidence="2">Belongs to the prokaryotic molybdopterin-containing oxidoreductase family.</text>
</comment>
<evidence type="ECO:0000256" key="2">
    <source>
        <dbReference type="ARBA" id="ARBA00010312"/>
    </source>
</evidence>
<dbReference type="GO" id="GO:0043546">
    <property type="term" value="F:molybdopterin cofactor binding"/>
    <property type="evidence" value="ECO:0007669"/>
    <property type="project" value="InterPro"/>
</dbReference>
<dbReference type="InterPro" id="IPR006657">
    <property type="entry name" value="MoPterin_dinucl-bd_dom"/>
</dbReference>
<dbReference type="PROSITE" id="PS00490">
    <property type="entry name" value="MOLYBDOPTERIN_PROK_2"/>
    <property type="match status" value="1"/>
</dbReference>
<evidence type="ECO:0000256" key="1">
    <source>
        <dbReference type="ARBA" id="ARBA00001942"/>
    </source>
</evidence>
<keyword evidence="6" id="KW-0408">Iron</keyword>
<dbReference type="OrthoDB" id="9810782at2"/>
<keyword evidence="10" id="KW-1185">Reference proteome</keyword>
<evidence type="ECO:0000313" key="10">
    <source>
        <dbReference type="Proteomes" id="UP000001784"/>
    </source>
</evidence>
<comment type="cofactor">
    <cofactor evidence="1">
        <name>Mo-bis(molybdopterin guanine dinucleotide)</name>
        <dbReference type="ChEBI" id="CHEBI:60539"/>
    </cofactor>
</comment>
<dbReference type="Gene3D" id="2.40.40.20">
    <property type="match status" value="1"/>
</dbReference>
<keyword evidence="3" id="KW-0500">Molybdenum</keyword>
<dbReference type="InterPro" id="IPR037949">
    <property type="entry name" value="MopB_CT_Acetylene-hydratase"/>
</dbReference>
<evidence type="ECO:0000259" key="8">
    <source>
        <dbReference type="PROSITE" id="PS51669"/>
    </source>
</evidence>
<dbReference type="GO" id="GO:0016491">
    <property type="term" value="F:oxidoreductase activity"/>
    <property type="evidence" value="ECO:0007669"/>
    <property type="project" value="UniProtKB-KW"/>
</dbReference>
<evidence type="ECO:0000256" key="3">
    <source>
        <dbReference type="ARBA" id="ARBA00022505"/>
    </source>
</evidence>
<keyword evidence="5" id="KW-0560">Oxidoreductase</keyword>
<dbReference type="PROSITE" id="PS51669">
    <property type="entry name" value="4FE4S_MOW_BIS_MGD"/>
    <property type="match status" value="1"/>
</dbReference>
<dbReference type="eggNOG" id="COG0243">
    <property type="taxonomic scope" value="Bacteria"/>
</dbReference>
<dbReference type="KEGG" id="sfu:Sfum_1003"/>
<proteinExistence type="inferred from homology"/>
<dbReference type="InterPro" id="IPR006656">
    <property type="entry name" value="Mopterin_OxRdtase"/>
</dbReference>
<evidence type="ECO:0000313" key="9">
    <source>
        <dbReference type="EMBL" id="ABK16697.1"/>
    </source>
</evidence>
<feature type="domain" description="4Fe-4S Mo/W bis-MGD-type" evidence="8">
    <location>
        <begin position="3"/>
        <end position="60"/>
    </location>
</feature>
<dbReference type="SUPFAM" id="SSF53706">
    <property type="entry name" value="Formate dehydrogenase/DMSO reductase, domains 1-3"/>
    <property type="match status" value="1"/>
</dbReference>
<dbReference type="Pfam" id="PF00384">
    <property type="entry name" value="Molybdopterin"/>
    <property type="match status" value="1"/>
</dbReference>
<evidence type="ECO:0000256" key="5">
    <source>
        <dbReference type="ARBA" id="ARBA00023002"/>
    </source>
</evidence>
<dbReference type="InterPro" id="IPR006963">
    <property type="entry name" value="Mopterin_OxRdtase_4Fe-4S_dom"/>
</dbReference>
<dbReference type="Gene3D" id="2.20.25.90">
    <property type="entry name" value="ADC-like domains"/>
    <property type="match status" value="1"/>
</dbReference>
<reference evidence="9 10" key="1">
    <citation type="submission" date="2006-10" db="EMBL/GenBank/DDBJ databases">
        <title>Complete sequence of Syntrophobacter fumaroxidans MPOB.</title>
        <authorList>
            <consortium name="US DOE Joint Genome Institute"/>
            <person name="Copeland A."/>
            <person name="Lucas S."/>
            <person name="Lapidus A."/>
            <person name="Barry K."/>
            <person name="Detter J.C."/>
            <person name="Glavina del Rio T."/>
            <person name="Hammon N."/>
            <person name="Israni S."/>
            <person name="Pitluck S."/>
            <person name="Goltsman E.G."/>
            <person name="Martinez M."/>
            <person name="Schmutz J."/>
            <person name="Larimer F."/>
            <person name="Land M."/>
            <person name="Hauser L."/>
            <person name="Kyrpides N."/>
            <person name="Kim E."/>
            <person name="Boone D.R."/>
            <person name="Brockman F."/>
            <person name="Culley D."/>
            <person name="Ferry J."/>
            <person name="Gunsalus R."/>
            <person name="McInerney M.J."/>
            <person name="Morrison M."/>
            <person name="Plugge C."/>
            <person name="Rohlin L."/>
            <person name="Scholten J."/>
            <person name="Sieber J."/>
            <person name="Stams A.J.M."/>
            <person name="Worm P."/>
            <person name="Henstra A.M."/>
            <person name="Richardson P."/>
        </authorList>
    </citation>
    <scope>NUCLEOTIDE SEQUENCE [LARGE SCALE GENOMIC DNA]</scope>
    <source>
        <strain evidence="10">DSM 10017 / MPOB</strain>
    </source>
</reference>
<dbReference type="SUPFAM" id="SSF50692">
    <property type="entry name" value="ADC-like"/>
    <property type="match status" value="1"/>
</dbReference>
<dbReference type="InterPro" id="IPR006655">
    <property type="entry name" value="Mopterin_OxRdtase_prok_CS"/>
</dbReference>
<dbReference type="AlphaFoldDB" id="A0LGZ5"/>
<dbReference type="PANTHER" id="PTHR43742:SF6">
    <property type="entry name" value="OXIDOREDUCTASE YYAE-RELATED"/>
    <property type="match status" value="1"/>
</dbReference>
<dbReference type="RefSeq" id="WP_011697868.1">
    <property type="nucleotide sequence ID" value="NC_008554.1"/>
</dbReference>
<name>A0LGZ5_SYNFM</name>
<keyword evidence="7" id="KW-0411">Iron-sulfur</keyword>
<dbReference type="Gene3D" id="3.40.50.740">
    <property type="match status" value="1"/>
</dbReference>
<dbReference type="GO" id="GO:0018818">
    <property type="term" value="F:acetylene hydratase activity"/>
    <property type="evidence" value="ECO:0007669"/>
    <property type="project" value="InterPro"/>
</dbReference>
<dbReference type="STRING" id="335543.Sfum_1003"/>
<dbReference type="SMART" id="SM00926">
    <property type="entry name" value="Molybdop_Fe4S4"/>
    <property type="match status" value="1"/>
</dbReference>
<dbReference type="HOGENOM" id="CLU_000422_13_3_7"/>
<dbReference type="EMBL" id="CP000478">
    <property type="protein sequence ID" value="ABK16697.1"/>
    <property type="molecule type" value="Genomic_DNA"/>
</dbReference>